<keyword evidence="14" id="KW-1185">Reference proteome</keyword>
<dbReference type="STRING" id="112903.SAMN04490178_11992"/>
<dbReference type="Pfam" id="PF00800">
    <property type="entry name" value="PDT"/>
    <property type="match status" value="1"/>
</dbReference>
<dbReference type="AlphaFoldDB" id="A0A1H8X3Q9"/>
<evidence type="ECO:0000313" key="13">
    <source>
        <dbReference type="EMBL" id="SEP33978.1"/>
    </source>
</evidence>
<dbReference type="InterPro" id="IPR002912">
    <property type="entry name" value="ACT_dom"/>
</dbReference>
<dbReference type="InterPro" id="IPR008242">
    <property type="entry name" value="Chor_mutase/pphenate_deHydtase"/>
</dbReference>
<evidence type="ECO:0000256" key="6">
    <source>
        <dbReference type="ARBA" id="ARBA00023222"/>
    </source>
</evidence>
<dbReference type="PROSITE" id="PS51171">
    <property type="entry name" value="PREPHENATE_DEHYDR_3"/>
    <property type="match status" value="1"/>
</dbReference>
<dbReference type="CDD" id="cd13633">
    <property type="entry name" value="PBP2_Sa-PDT_like"/>
    <property type="match status" value="1"/>
</dbReference>
<dbReference type="SUPFAM" id="SSF55021">
    <property type="entry name" value="ACT-like"/>
    <property type="match status" value="1"/>
</dbReference>
<dbReference type="EMBL" id="FODY01000019">
    <property type="protein sequence ID" value="SEP33978.1"/>
    <property type="molecule type" value="Genomic_DNA"/>
</dbReference>
<dbReference type="InterPro" id="IPR018528">
    <property type="entry name" value="Preph_deHydtase_CS"/>
</dbReference>
<keyword evidence="6 10" id="KW-0584">Phenylalanine biosynthesis</keyword>
<evidence type="ECO:0000256" key="9">
    <source>
        <dbReference type="PIRSR" id="PIRSR001500-2"/>
    </source>
</evidence>
<dbReference type="PANTHER" id="PTHR21022:SF19">
    <property type="entry name" value="PREPHENATE DEHYDRATASE-RELATED"/>
    <property type="match status" value="1"/>
</dbReference>
<dbReference type="InterPro" id="IPR045865">
    <property type="entry name" value="ACT-like_dom_sf"/>
</dbReference>
<feature type="domain" description="Prephenate dehydratase" evidence="11">
    <location>
        <begin position="32"/>
        <end position="209"/>
    </location>
</feature>
<keyword evidence="5 10" id="KW-0057">Aromatic amino acid biosynthesis</keyword>
<evidence type="ECO:0000256" key="5">
    <source>
        <dbReference type="ARBA" id="ARBA00023141"/>
    </source>
</evidence>
<evidence type="ECO:0000256" key="7">
    <source>
        <dbReference type="ARBA" id="ARBA00023239"/>
    </source>
</evidence>
<accession>A0A1H8X3Q9</accession>
<gene>
    <name evidence="10" type="primary">pheA</name>
    <name evidence="13" type="ORF">SAMN04490178_11992</name>
</gene>
<dbReference type="EC" id="4.2.1.51" evidence="2 10"/>
<keyword evidence="4 10" id="KW-0028">Amino-acid biosynthesis</keyword>
<evidence type="ECO:0000256" key="4">
    <source>
        <dbReference type="ARBA" id="ARBA00022605"/>
    </source>
</evidence>
<comment type="pathway">
    <text evidence="1 10">Amino-acid biosynthesis; L-phenylalanine biosynthesis; phenylpyruvate from prephenate: step 1/1.</text>
</comment>
<dbReference type="GO" id="GO:0005737">
    <property type="term" value="C:cytoplasm"/>
    <property type="evidence" value="ECO:0007669"/>
    <property type="project" value="TreeGrafter"/>
</dbReference>
<keyword evidence="7 10" id="KW-0456">Lyase</keyword>
<feature type="site" description="Essential for prephenate dehydratase activity" evidence="9">
    <location>
        <position position="202"/>
    </location>
</feature>
<comment type="catalytic activity">
    <reaction evidence="8 10">
        <text>prephenate + H(+) = 3-phenylpyruvate + CO2 + H2O</text>
        <dbReference type="Rhea" id="RHEA:21648"/>
        <dbReference type="ChEBI" id="CHEBI:15377"/>
        <dbReference type="ChEBI" id="CHEBI:15378"/>
        <dbReference type="ChEBI" id="CHEBI:16526"/>
        <dbReference type="ChEBI" id="CHEBI:18005"/>
        <dbReference type="ChEBI" id="CHEBI:29934"/>
        <dbReference type="EC" id="4.2.1.51"/>
    </reaction>
</comment>
<dbReference type="PIRSF" id="PIRSF001500">
    <property type="entry name" value="Chor_mut_pdt_Ppr"/>
    <property type="match status" value="1"/>
</dbReference>
<dbReference type="NCBIfam" id="NF008865">
    <property type="entry name" value="PRK11898.1"/>
    <property type="match status" value="1"/>
</dbReference>
<evidence type="ECO:0000259" key="11">
    <source>
        <dbReference type="PROSITE" id="PS51171"/>
    </source>
</evidence>
<feature type="domain" description="ACT" evidence="12">
    <location>
        <begin position="225"/>
        <end position="302"/>
    </location>
</feature>
<dbReference type="InterPro" id="IPR001086">
    <property type="entry name" value="Preph_deHydtase"/>
</dbReference>
<evidence type="ECO:0000256" key="2">
    <source>
        <dbReference type="ARBA" id="ARBA00013147"/>
    </source>
</evidence>
<name>A0A1H8X3Q9_9FIRM</name>
<evidence type="ECO:0000259" key="12">
    <source>
        <dbReference type="PROSITE" id="PS51671"/>
    </source>
</evidence>
<dbReference type="Gene3D" id="3.30.70.260">
    <property type="match status" value="1"/>
</dbReference>
<evidence type="ECO:0000256" key="3">
    <source>
        <dbReference type="ARBA" id="ARBA00021872"/>
    </source>
</evidence>
<protein>
    <recommendedName>
        <fullName evidence="3 10">Prephenate dehydratase</fullName>
        <shortName evidence="10">PDT</shortName>
        <ecNumber evidence="2 10">4.2.1.51</ecNumber>
    </recommendedName>
</protein>
<dbReference type="UniPathway" id="UPA00121">
    <property type="reaction ID" value="UER00345"/>
</dbReference>
<dbReference type="GO" id="GO:0009094">
    <property type="term" value="P:L-phenylalanine biosynthetic process"/>
    <property type="evidence" value="ECO:0007669"/>
    <property type="project" value="UniProtKB-UniPathway"/>
</dbReference>
<dbReference type="PROSITE" id="PS00858">
    <property type="entry name" value="PREPHENATE_DEHYDR_2"/>
    <property type="match status" value="1"/>
</dbReference>
<dbReference type="PANTHER" id="PTHR21022">
    <property type="entry name" value="PREPHENATE DEHYDRATASE P PROTEIN"/>
    <property type="match status" value="1"/>
</dbReference>
<dbReference type="Gene3D" id="3.40.190.10">
    <property type="entry name" value="Periplasmic binding protein-like II"/>
    <property type="match status" value="2"/>
</dbReference>
<dbReference type="CDD" id="cd04905">
    <property type="entry name" value="ACT_CM-PDT"/>
    <property type="match status" value="1"/>
</dbReference>
<reference evidence="13 14" key="1">
    <citation type="submission" date="2016-10" db="EMBL/GenBank/DDBJ databases">
        <authorList>
            <person name="de Groot N.N."/>
        </authorList>
    </citation>
    <scope>NUCLEOTIDE SEQUENCE [LARGE SCALE GENOMIC DNA]</scope>
    <source>
        <strain evidence="13 14">DSM 13305</strain>
    </source>
</reference>
<organism evidence="13 14">
    <name type="scientific">Propionispora vibrioides</name>
    <dbReference type="NCBI Taxonomy" id="112903"/>
    <lineage>
        <taxon>Bacteria</taxon>
        <taxon>Bacillati</taxon>
        <taxon>Bacillota</taxon>
        <taxon>Negativicutes</taxon>
        <taxon>Selenomonadales</taxon>
        <taxon>Sporomusaceae</taxon>
        <taxon>Propionispora</taxon>
    </lineage>
</organism>
<evidence type="ECO:0000256" key="10">
    <source>
        <dbReference type="RuleBase" id="RU361254"/>
    </source>
</evidence>
<dbReference type="Pfam" id="PF01842">
    <property type="entry name" value="ACT"/>
    <property type="match status" value="1"/>
</dbReference>
<dbReference type="RefSeq" id="WP_245732495.1">
    <property type="nucleotide sequence ID" value="NZ_FODY01000019.1"/>
</dbReference>
<dbReference type="GO" id="GO:0004664">
    <property type="term" value="F:prephenate dehydratase activity"/>
    <property type="evidence" value="ECO:0007669"/>
    <property type="project" value="UniProtKB-UniRule"/>
</dbReference>
<proteinExistence type="predicted"/>
<evidence type="ECO:0000256" key="1">
    <source>
        <dbReference type="ARBA" id="ARBA00004741"/>
    </source>
</evidence>
<evidence type="ECO:0000256" key="8">
    <source>
        <dbReference type="ARBA" id="ARBA00047848"/>
    </source>
</evidence>
<sequence length="306" mass="33634">MMIKGTTKVFAGVPRGGIALPNVNREPFAAIQVGYLGPSGTYSEETALRLCEKTACELKPYTTIDSVIRAVATGEITEGIVPIENSIEGSVNITLDVLAHDVELVIVSEFVLPIRHALLTKGGEKKIDCIISHPQPLAQCRNYIARHYPQARLEAVESTAKAAQLVAEGAPGLAAIGSLRAAEIHSLTMIDNDIQDCNNNCTRFILLRQKKSQISEEPVQYKTSIVCKMNGERPGSLCELLLEFSRRDVNLSKIESRPARTSLGEYIFFFDIEGGLHEAHVRQAIQAVKERSLWLKNLGSYPCYVL</sequence>
<dbReference type="PROSITE" id="PS51671">
    <property type="entry name" value="ACT"/>
    <property type="match status" value="1"/>
</dbReference>
<dbReference type="Proteomes" id="UP000198847">
    <property type="component" value="Unassembled WGS sequence"/>
</dbReference>
<evidence type="ECO:0000313" key="14">
    <source>
        <dbReference type="Proteomes" id="UP000198847"/>
    </source>
</evidence>
<dbReference type="SUPFAM" id="SSF53850">
    <property type="entry name" value="Periplasmic binding protein-like II"/>
    <property type="match status" value="1"/>
</dbReference>